<keyword evidence="6" id="KW-0325">Glycoprotein</keyword>
<comment type="subcellular location">
    <subcellularLocation>
        <location evidence="1">Membrane</location>
        <topology evidence="1">Multi-pass membrane protein</topology>
    </subcellularLocation>
</comment>
<evidence type="ECO:0000259" key="9">
    <source>
        <dbReference type="PROSITE" id="PS50850"/>
    </source>
</evidence>
<feature type="transmembrane region" description="Helical" evidence="8">
    <location>
        <begin position="101"/>
        <end position="121"/>
    </location>
</feature>
<comment type="caution">
    <text evidence="10">The sequence shown here is derived from an EMBL/GenBank/DDBJ whole genome shotgun (WGS) entry which is preliminary data.</text>
</comment>
<accession>A0AAJ0HJ69</accession>
<keyword evidence="2" id="KW-0813">Transport</keyword>
<feature type="transmembrane region" description="Helical" evidence="8">
    <location>
        <begin position="398"/>
        <end position="417"/>
    </location>
</feature>
<reference evidence="10" key="2">
    <citation type="submission" date="2023-06" db="EMBL/GenBank/DDBJ databases">
        <authorList>
            <consortium name="Lawrence Berkeley National Laboratory"/>
            <person name="Haridas S."/>
            <person name="Hensen N."/>
            <person name="Bonometti L."/>
            <person name="Westerberg I."/>
            <person name="Brannstrom I.O."/>
            <person name="Guillou S."/>
            <person name="Cros-Aarteil S."/>
            <person name="Calhoun S."/>
            <person name="Kuo A."/>
            <person name="Mondo S."/>
            <person name="Pangilinan J."/>
            <person name="Riley R."/>
            <person name="Labutti K."/>
            <person name="Andreopoulos B."/>
            <person name="Lipzen A."/>
            <person name="Chen C."/>
            <person name="Yanf M."/>
            <person name="Daum C."/>
            <person name="Ng V."/>
            <person name="Clum A."/>
            <person name="Steindorff A."/>
            <person name="Ohm R."/>
            <person name="Martin F."/>
            <person name="Silar P."/>
            <person name="Natvig D."/>
            <person name="Lalanne C."/>
            <person name="Gautier V."/>
            <person name="Ament-Velasquez S.L."/>
            <person name="Kruys A."/>
            <person name="Hutchinson M.I."/>
            <person name="Powell A.J."/>
            <person name="Barry K."/>
            <person name="Miller A.N."/>
            <person name="Grigoriev I.V."/>
            <person name="Debuchy R."/>
            <person name="Gladieux P."/>
            <person name="Thoren M.H."/>
            <person name="Johannesson H."/>
        </authorList>
    </citation>
    <scope>NUCLEOTIDE SEQUENCE</scope>
    <source>
        <strain evidence="10">CBS 955.72</strain>
    </source>
</reference>
<dbReference type="GO" id="GO:0022857">
    <property type="term" value="F:transmembrane transporter activity"/>
    <property type="evidence" value="ECO:0007669"/>
    <property type="project" value="InterPro"/>
</dbReference>
<feature type="transmembrane region" description="Helical" evidence="8">
    <location>
        <begin position="196"/>
        <end position="215"/>
    </location>
</feature>
<keyword evidence="3 8" id="KW-0812">Transmembrane</keyword>
<feature type="transmembrane region" description="Helical" evidence="8">
    <location>
        <begin position="306"/>
        <end position="325"/>
    </location>
</feature>
<dbReference type="PROSITE" id="PS50850">
    <property type="entry name" value="MFS"/>
    <property type="match status" value="1"/>
</dbReference>
<evidence type="ECO:0000313" key="10">
    <source>
        <dbReference type="EMBL" id="KAK3353698.1"/>
    </source>
</evidence>
<evidence type="ECO:0000256" key="3">
    <source>
        <dbReference type="ARBA" id="ARBA00022692"/>
    </source>
</evidence>
<feature type="transmembrane region" description="Helical" evidence="8">
    <location>
        <begin position="157"/>
        <end position="176"/>
    </location>
</feature>
<feature type="transmembrane region" description="Helical" evidence="8">
    <location>
        <begin position="227"/>
        <end position="244"/>
    </location>
</feature>
<name>A0AAJ0HJ69_9PEZI</name>
<dbReference type="Gene3D" id="1.20.1250.20">
    <property type="entry name" value="MFS general substrate transporter like domains"/>
    <property type="match status" value="2"/>
</dbReference>
<dbReference type="EMBL" id="JAUIQD010000004">
    <property type="protein sequence ID" value="KAK3353698.1"/>
    <property type="molecule type" value="Genomic_DNA"/>
</dbReference>
<evidence type="ECO:0000256" key="6">
    <source>
        <dbReference type="ARBA" id="ARBA00023180"/>
    </source>
</evidence>
<sequence length="534" mass="56101">MTQQDAVASTLESRASADAQDATTKESPPQVRKGPRFWAIMLVLALISLLTSLEATVTSTVLPSIVADLDGGENYIWISSAYFLAIATNMAMMIGGRAVQGIGGSGISVICEIVICDLVPLRERGTYMAIVFGMVSLGAALGPLFGGLLVSYSTWRWAFYLALPIGGASLVLLVVFLHVEYDKSQTLATKLSSLDWLGNAVFIGGSSPVLIALSWAGGKYAWSSYQVLVPLIVGLATLGGFVVLEGNARLVPNPIIPIYLFSHSTTALVFLITFLHGIVTLWAFYFLPVYFQGVLGATAYRSGIMLLPTILTLLPAAIMGGVLLTKLGRYKPILVVSFAFIVVGFGLFSLLDENSSTGAWVGFQVIESFGAGFVMAALLPALLAPLTDKDTALATGTWAFMRSFGIVWGVAVGGTIYTNRAAQLAGSGAIGSSATVAADLVAGGAFGDASAQFLDSLSAQTRAQVVAVQSSALQRSWQVALGFGAVGLIAAAVIKQIPLREELETDFGMIEKEDKPTEEEAKGTIGREVPAATS</sequence>
<feature type="transmembrane region" description="Helical" evidence="8">
    <location>
        <begin position="476"/>
        <end position="494"/>
    </location>
</feature>
<evidence type="ECO:0000256" key="7">
    <source>
        <dbReference type="SAM" id="MobiDB-lite"/>
    </source>
</evidence>
<evidence type="ECO:0000313" key="11">
    <source>
        <dbReference type="Proteomes" id="UP001275084"/>
    </source>
</evidence>
<feature type="transmembrane region" description="Helical" evidence="8">
    <location>
        <begin position="127"/>
        <end position="150"/>
    </location>
</feature>
<gene>
    <name evidence="10" type="ORF">B0T25DRAFT_608146</name>
</gene>
<feature type="compositionally biased region" description="Basic and acidic residues" evidence="7">
    <location>
        <begin position="511"/>
        <end position="522"/>
    </location>
</feature>
<feature type="transmembrane region" description="Helical" evidence="8">
    <location>
        <begin position="332"/>
        <end position="351"/>
    </location>
</feature>
<dbReference type="SUPFAM" id="SSF103473">
    <property type="entry name" value="MFS general substrate transporter"/>
    <property type="match status" value="1"/>
</dbReference>
<dbReference type="PANTHER" id="PTHR23501">
    <property type="entry name" value="MAJOR FACILITATOR SUPERFAMILY"/>
    <property type="match status" value="1"/>
</dbReference>
<feature type="transmembrane region" description="Helical" evidence="8">
    <location>
        <begin position="75"/>
        <end position="94"/>
    </location>
</feature>
<keyword evidence="5 8" id="KW-0472">Membrane</keyword>
<feature type="region of interest" description="Disordered" evidence="7">
    <location>
        <begin position="511"/>
        <end position="534"/>
    </location>
</feature>
<dbReference type="Pfam" id="PF07690">
    <property type="entry name" value="MFS_1"/>
    <property type="match status" value="1"/>
</dbReference>
<proteinExistence type="predicted"/>
<dbReference type="PANTHER" id="PTHR23501:SF187">
    <property type="entry name" value="MAJOR FACILITATOR SUPERFAMILY (MFS) PROFILE DOMAIN-CONTAINING PROTEIN"/>
    <property type="match status" value="1"/>
</dbReference>
<feature type="domain" description="Major facilitator superfamily (MFS) profile" evidence="9">
    <location>
        <begin position="1"/>
        <end position="462"/>
    </location>
</feature>
<dbReference type="InterPro" id="IPR011701">
    <property type="entry name" value="MFS"/>
</dbReference>
<evidence type="ECO:0000256" key="4">
    <source>
        <dbReference type="ARBA" id="ARBA00022989"/>
    </source>
</evidence>
<feature type="transmembrane region" description="Helical" evidence="8">
    <location>
        <begin position="363"/>
        <end position="386"/>
    </location>
</feature>
<feature type="compositionally biased region" description="Polar residues" evidence="7">
    <location>
        <begin position="1"/>
        <end position="13"/>
    </location>
</feature>
<dbReference type="GO" id="GO:0005886">
    <property type="term" value="C:plasma membrane"/>
    <property type="evidence" value="ECO:0007669"/>
    <property type="project" value="TreeGrafter"/>
</dbReference>
<evidence type="ECO:0000256" key="2">
    <source>
        <dbReference type="ARBA" id="ARBA00022448"/>
    </source>
</evidence>
<dbReference type="AlphaFoldDB" id="A0AAJ0HJ69"/>
<evidence type="ECO:0000256" key="8">
    <source>
        <dbReference type="SAM" id="Phobius"/>
    </source>
</evidence>
<feature type="region of interest" description="Disordered" evidence="7">
    <location>
        <begin position="1"/>
        <end position="30"/>
    </location>
</feature>
<keyword evidence="4 8" id="KW-1133">Transmembrane helix</keyword>
<evidence type="ECO:0000256" key="1">
    <source>
        <dbReference type="ARBA" id="ARBA00004141"/>
    </source>
</evidence>
<organism evidence="10 11">
    <name type="scientific">Lasiosphaeria hispida</name>
    <dbReference type="NCBI Taxonomy" id="260671"/>
    <lineage>
        <taxon>Eukaryota</taxon>
        <taxon>Fungi</taxon>
        <taxon>Dikarya</taxon>
        <taxon>Ascomycota</taxon>
        <taxon>Pezizomycotina</taxon>
        <taxon>Sordariomycetes</taxon>
        <taxon>Sordariomycetidae</taxon>
        <taxon>Sordariales</taxon>
        <taxon>Lasiosphaeriaceae</taxon>
        <taxon>Lasiosphaeria</taxon>
    </lineage>
</organism>
<dbReference type="Proteomes" id="UP001275084">
    <property type="component" value="Unassembled WGS sequence"/>
</dbReference>
<keyword evidence="11" id="KW-1185">Reference proteome</keyword>
<dbReference type="InterPro" id="IPR036259">
    <property type="entry name" value="MFS_trans_sf"/>
</dbReference>
<reference evidence="10" key="1">
    <citation type="journal article" date="2023" name="Mol. Phylogenet. Evol.">
        <title>Genome-scale phylogeny and comparative genomics of the fungal order Sordariales.</title>
        <authorList>
            <person name="Hensen N."/>
            <person name="Bonometti L."/>
            <person name="Westerberg I."/>
            <person name="Brannstrom I.O."/>
            <person name="Guillou S."/>
            <person name="Cros-Aarteil S."/>
            <person name="Calhoun S."/>
            <person name="Haridas S."/>
            <person name="Kuo A."/>
            <person name="Mondo S."/>
            <person name="Pangilinan J."/>
            <person name="Riley R."/>
            <person name="LaButti K."/>
            <person name="Andreopoulos B."/>
            <person name="Lipzen A."/>
            <person name="Chen C."/>
            <person name="Yan M."/>
            <person name="Daum C."/>
            <person name="Ng V."/>
            <person name="Clum A."/>
            <person name="Steindorff A."/>
            <person name="Ohm R.A."/>
            <person name="Martin F."/>
            <person name="Silar P."/>
            <person name="Natvig D.O."/>
            <person name="Lalanne C."/>
            <person name="Gautier V."/>
            <person name="Ament-Velasquez S.L."/>
            <person name="Kruys A."/>
            <person name="Hutchinson M.I."/>
            <person name="Powell A.J."/>
            <person name="Barry K."/>
            <person name="Miller A.N."/>
            <person name="Grigoriev I.V."/>
            <person name="Debuchy R."/>
            <person name="Gladieux P."/>
            <person name="Hiltunen Thoren M."/>
            <person name="Johannesson H."/>
        </authorList>
    </citation>
    <scope>NUCLEOTIDE SEQUENCE</scope>
    <source>
        <strain evidence="10">CBS 955.72</strain>
    </source>
</reference>
<protein>
    <submittedName>
        <fullName evidence="10">Major facilitator superfamily protein</fullName>
    </submittedName>
</protein>
<evidence type="ECO:0000256" key="5">
    <source>
        <dbReference type="ARBA" id="ARBA00023136"/>
    </source>
</evidence>
<feature type="transmembrane region" description="Helical" evidence="8">
    <location>
        <begin position="37"/>
        <end position="55"/>
    </location>
</feature>
<dbReference type="InterPro" id="IPR020846">
    <property type="entry name" value="MFS_dom"/>
</dbReference>